<evidence type="ECO:0000313" key="3">
    <source>
        <dbReference type="Proteomes" id="UP001476798"/>
    </source>
</evidence>
<gene>
    <name evidence="2" type="ORF">GOODEAATRI_005371</name>
</gene>
<proteinExistence type="predicted"/>
<organism evidence="2 3">
    <name type="scientific">Goodea atripinnis</name>
    <dbReference type="NCBI Taxonomy" id="208336"/>
    <lineage>
        <taxon>Eukaryota</taxon>
        <taxon>Metazoa</taxon>
        <taxon>Chordata</taxon>
        <taxon>Craniata</taxon>
        <taxon>Vertebrata</taxon>
        <taxon>Euteleostomi</taxon>
        <taxon>Actinopterygii</taxon>
        <taxon>Neopterygii</taxon>
        <taxon>Teleostei</taxon>
        <taxon>Neoteleostei</taxon>
        <taxon>Acanthomorphata</taxon>
        <taxon>Ovalentaria</taxon>
        <taxon>Atherinomorphae</taxon>
        <taxon>Cyprinodontiformes</taxon>
        <taxon>Goodeidae</taxon>
        <taxon>Goodea</taxon>
    </lineage>
</organism>
<comment type="caution">
    <text evidence="2">The sequence shown here is derived from an EMBL/GenBank/DDBJ whole genome shotgun (WGS) entry which is preliminary data.</text>
</comment>
<dbReference type="EMBL" id="JAHRIO010010240">
    <property type="protein sequence ID" value="MEQ2161018.1"/>
    <property type="molecule type" value="Genomic_DNA"/>
</dbReference>
<keyword evidence="1" id="KW-1133">Transmembrane helix</keyword>
<name>A0ABV0MPI6_9TELE</name>
<accession>A0ABV0MPI6</accession>
<keyword evidence="3" id="KW-1185">Reference proteome</keyword>
<feature type="transmembrane region" description="Helical" evidence="1">
    <location>
        <begin position="20"/>
        <end position="42"/>
    </location>
</feature>
<keyword evidence="1" id="KW-0812">Transmembrane</keyword>
<evidence type="ECO:0000313" key="2">
    <source>
        <dbReference type="EMBL" id="MEQ2161018.1"/>
    </source>
</evidence>
<keyword evidence="1" id="KW-0472">Membrane</keyword>
<protein>
    <submittedName>
        <fullName evidence="2">Uncharacterized protein</fullName>
    </submittedName>
</protein>
<sequence length="106" mass="12345">MSFKQRGFVSHVWVKAKKTIVFKIMTLLKPAHVIHSFILAFYHKLQNHVDRKYVCRTQQKKAMHDFISVQQSHDITTLTSVTSPITLNNNIQVQTKHAANRLTDFI</sequence>
<reference evidence="2 3" key="1">
    <citation type="submission" date="2021-06" db="EMBL/GenBank/DDBJ databases">
        <authorList>
            <person name="Palmer J.M."/>
        </authorList>
    </citation>
    <scope>NUCLEOTIDE SEQUENCE [LARGE SCALE GENOMIC DNA]</scope>
    <source>
        <strain evidence="2 3">GA_2019</strain>
        <tissue evidence="2">Muscle</tissue>
    </source>
</reference>
<evidence type="ECO:0000256" key="1">
    <source>
        <dbReference type="SAM" id="Phobius"/>
    </source>
</evidence>
<dbReference type="Proteomes" id="UP001476798">
    <property type="component" value="Unassembled WGS sequence"/>
</dbReference>